<sequence length="238" mass="25060">MRTSACLAPSTSSKPSYVFAFTQAPCVITITAVHFSLTSPPQRAVQGVDEVERSAGFPLFEELHLEVARLASHRRDTGSVEKRCRAVLSKVQLTCGPKHPYYLRALSYLSIFGAQRGGATWTRDKLVSLRSYLTDGMRGVGGVVSDSSNQTVTGGGEAGDGQNSASKSGGSTPSEKAGSKPSLLSITSDDAFMDSLLSPLSYLAVPPHTSTNLSPTLISYTLASLHAGGGRSASMEGW</sequence>
<evidence type="ECO:0000313" key="2">
    <source>
        <dbReference type="EMBL" id="CAE0267215.1"/>
    </source>
</evidence>
<accession>A0A7S3GIA9</accession>
<feature type="region of interest" description="Disordered" evidence="1">
    <location>
        <begin position="143"/>
        <end position="181"/>
    </location>
</feature>
<gene>
    <name evidence="2" type="ORF">PBIL07802_LOCUS29558</name>
</gene>
<proteinExistence type="predicted"/>
<feature type="compositionally biased region" description="Polar residues" evidence="1">
    <location>
        <begin position="161"/>
        <end position="174"/>
    </location>
</feature>
<name>A0A7S3GIA9_9EUKA</name>
<protein>
    <submittedName>
        <fullName evidence="2">Uncharacterized protein</fullName>
    </submittedName>
</protein>
<dbReference type="EMBL" id="HBIB01045114">
    <property type="protein sequence ID" value="CAE0267215.1"/>
    <property type="molecule type" value="Transcribed_RNA"/>
</dbReference>
<reference evidence="2" key="1">
    <citation type="submission" date="2021-01" db="EMBL/GenBank/DDBJ databases">
        <authorList>
            <person name="Corre E."/>
            <person name="Pelletier E."/>
            <person name="Niang G."/>
            <person name="Scheremetjew M."/>
            <person name="Finn R."/>
            <person name="Kale V."/>
            <person name="Holt S."/>
            <person name="Cochrane G."/>
            <person name="Meng A."/>
            <person name="Brown T."/>
            <person name="Cohen L."/>
        </authorList>
    </citation>
    <scope>NUCLEOTIDE SEQUENCE</scope>
    <source>
        <strain evidence="2">NIES-2562</strain>
    </source>
</reference>
<dbReference type="AlphaFoldDB" id="A0A7S3GIA9"/>
<organism evidence="2">
    <name type="scientific">Palpitomonas bilix</name>
    <dbReference type="NCBI Taxonomy" id="652834"/>
    <lineage>
        <taxon>Eukaryota</taxon>
        <taxon>Eukaryota incertae sedis</taxon>
    </lineage>
</organism>
<evidence type="ECO:0000256" key="1">
    <source>
        <dbReference type="SAM" id="MobiDB-lite"/>
    </source>
</evidence>